<evidence type="ECO:0000256" key="2">
    <source>
        <dbReference type="SAM" id="SignalP"/>
    </source>
</evidence>
<keyword evidence="2" id="KW-0732">Signal</keyword>
<dbReference type="InterPro" id="IPR013222">
    <property type="entry name" value="Glyco_hyd_98_carb-bd"/>
</dbReference>
<dbReference type="InterPro" id="IPR008979">
    <property type="entry name" value="Galactose-bd-like_sf"/>
</dbReference>
<feature type="compositionally biased region" description="Polar residues" evidence="1">
    <location>
        <begin position="68"/>
        <end position="87"/>
    </location>
</feature>
<dbReference type="InterPro" id="IPR038637">
    <property type="entry name" value="NPCBM_sf"/>
</dbReference>
<dbReference type="Gene3D" id="2.60.120.1060">
    <property type="entry name" value="NPCBM/NEW2 domain"/>
    <property type="match status" value="1"/>
</dbReference>
<feature type="chain" id="PRO_5023135608" evidence="2">
    <location>
        <begin position="20"/>
        <end position="87"/>
    </location>
</feature>
<dbReference type="EMBL" id="SJPV01000017">
    <property type="protein sequence ID" value="TWU31321.1"/>
    <property type="molecule type" value="Genomic_DNA"/>
</dbReference>
<dbReference type="Pfam" id="PF08305">
    <property type="entry name" value="NPCBM"/>
    <property type="match status" value="1"/>
</dbReference>
<evidence type="ECO:0000256" key="1">
    <source>
        <dbReference type="SAM" id="MobiDB-lite"/>
    </source>
</evidence>
<dbReference type="AlphaFoldDB" id="A0A5C6D6J5"/>
<evidence type="ECO:0000313" key="4">
    <source>
        <dbReference type="EMBL" id="TWU31321.1"/>
    </source>
</evidence>
<reference evidence="4 5" key="1">
    <citation type="submission" date="2019-02" db="EMBL/GenBank/DDBJ databases">
        <title>Deep-cultivation of Planctomycetes and their phenomic and genomic characterization uncovers novel biology.</title>
        <authorList>
            <person name="Wiegand S."/>
            <person name="Jogler M."/>
            <person name="Boedeker C."/>
            <person name="Pinto D."/>
            <person name="Vollmers J."/>
            <person name="Rivas-Marin E."/>
            <person name="Kohn T."/>
            <person name="Peeters S.H."/>
            <person name="Heuer A."/>
            <person name="Rast P."/>
            <person name="Oberbeckmann S."/>
            <person name="Bunk B."/>
            <person name="Jeske O."/>
            <person name="Meyerdierks A."/>
            <person name="Storesund J.E."/>
            <person name="Kallscheuer N."/>
            <person name="Luecker S."/>
            <person name="Lage O.M."/>
            <person name="Pohl T."/>
            <person name="Merkel B.J."/>
            <person name="Hornburger P."/>
            <person name="Mueller R.-W."/>
            <person name="Bruemmer F."/>
            <person name="Labrenz M."/>
            <person name="Spormann A.M."/>
            <person name="Op Den Camp H."/>
            <person name="Overmann J."/>
            <person name="Amann R."/>
            <person name="Jetten M.S.M."/>
            <person name="Mascher T."/>
            <person name="Medema M.H."/>
            <person name="Devos D.P."/>
            <person name="Kaster A.-K."/>
            <person name="Ovreas L."/>
            <person name="Rohde M."/>
            <person name="Galperin M.Y."/>
            <person name="Jogler C."/>
        </authorList>
    </citation>
    <scope>NUCLEOTIDE SEQUENCE [LARGE SCALE GENOMIC DNA]</scope>
    <source>
        <strain evidence="4 5">Poly41</strain>
    </source>
</reference>
<sequence length="87" mass="9217" precursor="true">MKCILIPLLVLSGILSLSAATTSLSPLDLSTMSAGWGEPQRDLSITGKPLRIGEQSYSSGIGKHASPGASNKHATNSFSRNRFTMVR</sequence>
<dbReference type="RefSeq" id="WP_231616042.1">
    <property type="nucleotide sequence ID" value="NZ_SJPV01000017.1"/>
</dbReference>
<accession>A0A5C6D6J5</accession>
<organism evidence="4 5">
    <name type="scientific">Novipirellula artificiosorum</name>
    <dbReference type="NCBI Taxonomy" id="2528016"/>
    <lineage>
        <taxon>Bacteria</taxon>
        <taxon>Pseudomonadati</taxon>
        <taxon>Planctomycetota</taxon>
        <taxon>Planctomycetia</taxon>
        <taxon>Pirellulales</taxon>
        <taxon>Pirellulaceae</taxon>
        <taxon>Novipirellula</taxon>
    </lineage>
</organism>
<dbReference type="SUPFAM" id="SSF49785">
    <property type="entry name" value="Galactose-binding domain-like"/>
    <property type="match status" value="1"/>
</dbReference>
<proteinExistence type="predicted"/>
<dbReference type="Proteomes" id="UP000319143">
    <property type="component" value="Unassembled WGS sequence"/>
</dbReference>
<comment type="caution">
    <text evidence="4">The sequence shown here is derived from an EMBL/GenBank/DDBJ whole genome shotgun (WGS) entry which is preliminary data.</text>
</comment>
<feature type="signal peptide" evidence="2">
    <location>
        <begin position="1"/>
        <end position="19"/>
    </location>
</feature>
<protein>
    <submittedName>
        <fullName evidence="4">NPCBM/NEW2 domain protein</fullName>
    </submittedName>
</protein>
<feature type="domain" description="Glycosyl hydrolase family 98 putative carbohydrate-binding module" evidence="3">
    <location>
        <begin position="22"/>
        <end position="66"/>
    </location>
</feature>
<gene>
    <name evidence="4" type="ORF">Poly41_61900</name>
</gene>
<name>A0A5C6D6J5_9BACT</name>
<evidence type="ECO:0000259" key="3">
    <source>
        <dbReference type="Pfam" id="PF08305"/>
    </source>
</evidence>
<feature type="region of interest" description="Disordered" evidence="1">
    <location>
        <begin position="61"/>
        <end position="87"/>
    </location>
</feature>
<keyword evidence="5" id="KW-1185">Reference proteome</keyword>
<evidence type="ECO:0000313" key="5">
    <source>
        <dbReference type="Proteomes" id="UP000319143"/>
    </source>
</evidence>